<feature type="domain" description="Pseudouridine synthase I TruA alpha/beta" evidence="4">
    <location>
        <begin position="78"/>
        <end position="154"/>
    </location>
</feature>
<dbReference type="AlphaFoldDB" id="X1MAV4"/>
<dbReference type="SUPFAM" id="SSF55120">
    <property type="entry name" value="Pseudouridine synthase"/>
    <property type="match status" value="1"/>
</dbReference>
<dbReference type="GO" id="GO:0003723">
    <property type="term" value="F:RNA binding"/>
    <property type="evidence" value="ECO:0007669"/>
    <property type="project" value="InterPro"/>
</dbReference>
<dbReference type="InterPro" id="IPR020103">
    <property type="entry name" value="PsdUridine_synth_cat_dom_sf"/>
</dbReference>
<dbReference type="Gene3D" id="3.30.70.660">
    <property type="entry name" value="Pseudouridine synthase I, catalytic domain, C-terminal subdomain"/>
    <property type="match status" value="1"/>
</dbReference>
<protein>
    <recommendedName>
        <fullName evidence="4">Pseudouridine synthase I TruA alpha/beta domain-containing protein</fullName>
    </recommendedName>
</protein>
<evidence type="ECO:0000256" key="1">
    <source>
        <dbReference type="ARBA" id="ARBA00009375"/>
    </source>
</evidence>
<sequence length="155" mass="17305">MAARTDRGVSAIGQVVALDVRREPKVRELNAALPRDIAVLAAARVKPDFNPRTQAQSKHYRYVCEAPPGFDLPLARRAARLLEGSHDFEQFCKHERGRSTIGEFGHASVRGQKTLSFDFTARAFLWQQVRRMVGALLAVGTGKLSLDEFKRMLEG</sequence>
<dbReference type="EMBL" id="BARV01023205">
    <property type="protein sequence ID" value="GAI28782.1"/>
    <property type="molecule type" value="Genomic_DNA"/>
</dbReference>
<organism evidence="5">
    <name type="scientific">marine sediment metagenome</name>
    <dbReference type="NCBI Taxonomy" id="412755"/>
    <lineage>
        <taxon>unclassified sequences</taxon>
        <taxon>metagenomes</taxon>
        <taxon>ecological metagenomes</taxon>
    </lineage>
</organism>
<keyword evidence="3" id="KW-0413">Isomerase</keyword>
<name>X1MAV4_9ZZZZ</name>
<evidence type="ECO:0000259" key="4">
    <source>
        <dbReference type="Pfam" id="PF01416"/>
    </source>
</evidence>
<dbReference type="InterPro" id="IPR020095">
    <property type="entry name" value="PsdUridine_synth_TruA_C"/>
</dbReference>
<dbReference type="GO" id="GO:0009982">
    <property type="term" value="F:pseudouridine synthase activity"/>
    <property type="evidence" value="ECO:0007669"/>
    <property type="project" value="InterPro"/>
</dbReference>
<comment type="caution">
    <text evidence="5">The sequence shown here is derived from an EMBL/GenBank/DDBJ whole genome shotgun (WGS) entry which is preliminary data.</text>
</comment>
<dbReference type="InterPro" id="IPR001406">
    <property type="entry name" value="PsdUridine_synth_TruA"/>
</dbReference>
<reference evidence="5" key="1">
    <citation type="journal article" date="2014" name="Front. Microbiol.">
        <title>High frequency of phylogenetically diverse reductive dehalogenase-homologous genes in deep subseafloor sedimentary metagenomes.</title>
        <authorList>
            <person name="Kawai M."/>
            <person name="Futagami T."/>
            <person name="Toyoda A."/>
            <person name="Takaki Y."/>
            <person name="Nishi S."/>
            <person name="Hori S."/>
            <person name="Arai W."/>
            <person name="Tsubouchi T."/>
            <person name="Morono Y."/>
            <person name="Uchiyama I."/>
            <person name="Ito T."/>
            <person name="Fujiyama A."/>
            <person name="Inagaki F."/>
            <person name="Takami H."/>
        </authorList>
    </citation>
    <scope>NUCLEOTIDE SEQUENCE</scope>
    <source>
        <strain evidence="5">Expedition CK06-06</strain>
    </source>
</reference>
<dbReference type="GO" id="GO:0031119">
    <property type="term" value="P:tRNA pseudouridine synthesis"/>
    <property type="evidence" value="ECO:0007669"/>
    <property type="project" value="TreeGrafter"/>
</dbReference>
<comment type="similarity">
    <text evidence="1">Belongs to the tRNA pseudouridine synthase TruA family.</text>
</comment>
<dbReference type="PANTHER" id="PTHR11142:SF0">
    <property type="entry name" value="TRNA PSEUDOURIDINE SYNTHASE-LIKE 1"/>
    <property type="match status" value="1"/>
</dbReference>
<keyword evidence="2" id="KW-0819">tRNA processing</keyword>
<evidence type="ECO:0000313" key="5">
    <source>
        <dbReference type="EMBL" id="GAI28782.1"/>
    </source>
</evidence>
<proteinExistence type="inferred from homology"/>
<accession>X1MAV4</accession>
<dbReference type="InterPro" id="IPR020094">
    <property type="entry name" value="TruA/RsuA/RluB/E/F_N"/>
</dbReference>
<dbReference type="Gene3D" id="3.30.70.580">
    <property type="entry name" value="Pseudouridine synthase I, catalytic domain, N-terminal subdomain"/>
    <property type="match status" value="1"/>
</dbReference>
<evidence type="ECO:0000256" key="3">
    <source>
        <dbReference type="ARBA" id="ARBA00023235"/>
    </source>
</evidence>
<gene>
    <name evidence="5" type="ORF">S06H3_38115</name>
</gene>
<dbReference type="PANTHER" id="PTHR11142">
    <property type="entry name" value="PSEUDOURIDYLATE SYNTHASE"/>
    <property type="match status" value="1"/>
</dbReference>
<evidence type="ECO:0000256" key="2">
    <source>
        <dbReference type="ARBA" id="ARBA00022694"/>
    </source>
</evidence>
<feature type="non-terminal residue" evidence="5">
    <location>
        <position position="155"/>
    </location>
</feature>
<dbReference type="Pfam" id="PF01416">
    <property type="entry name" value="PseudoU_synth_1"/>
    <property type="match status" value="1"/>
</dbReference>
<dbReference type="InterPro" id="IPR020097">
    <property type="entry name" value="PsdUridine_synth_TruA_a/b_dom"/>
</dbReference>